<evidence type="ECO:0000313" key="10">
    <source>
        <dbReference type="Proteomes" id="UP000729913"/>
    </source>
</evidence>
<sequence>MSDIKSMEHPTLKVPYELLNKKFRSTQKVLDREVSHVQIAANELEKGINNNNGHATTGEISRLLGGVVAKLQVLKRKAEESISEELQAGMVCKRRLDHLKEHGSSSPNVFMVSREVEISLANHETARCLGWCHDNRSKLRKLGSTMEFNLRVQEFIELVRADRRLDAVKHARKCFANYDEYQLQEIQSCMGQLAFPANPYLSPYKDLLDEKRWDRLIEQFRHENYRLFQLASQSVFTVALQAGLSALKTLQCYGANKECKNPSCPVCNENLNELASPLPFAHCSQSRLVCSISGEPLNEYNQPMMMPNGYVYGEKALEKMAQANNGAVTCPKTKEVFPFKKIEKIYVM</sequence>
<dbReference type="SMART" id="SM00668">
    <property type="entry name" value="CTLH"/>
    <property type="match status" value="1"/>
</dbReference>
<evidence type="ECO:0000256" key="1">
    <source>
        <dbReference type="ARBA" id="ARBA00004496"/>
    </source>
</evidence>
<evidence type="ECO:0000256" key="2">
    <source>
        <dbReference type="ARBA" id="ARBA00022490"/>
    </source>
</evidence>
<dbReference type="PANTHER" id="PTHR12170:SF2">
    <property type="entry name" value="E3 UBIQUITIN-PROTEIN TRANSFERASE MAEA"/>
    <property type="match status" value="1"/>
</dbReference>
<dbReference type="Proteomes" id="UP000729913">
    <property type="component" value="Unassembled WGS sequence"/>
</dbReference>
<dbReference type="Pfam" id="PF13445">
    <property type="entry name" value="zf-RING_UBOX"/>
    <property type="match status" value="1"/>
</dbReference>
<evidence type="ECO:0000259" key="8">
    <source>
        <dbReference type="PROSITE" id="PS51867"/>
    </source>
</evidence>
<accession>A0A8J5R216</accession>
<evidence type="ECO:0000313" key="9">
    <source>
        <dbReference type="EMBL" id="KAG8035354.1"/>
    </source>
</evidence>
<dbReference type="InterPro" id="IPR045098">
    <property type="entry name" value="Fyv10_fam"/>
</dbReference>
<dbReference type="PROSITE" id="PS50897">
    <property type="entry name" value="CTLH"/>
    <property type="match status" value="1"/>
</dbReference>
<name>A0A8J5R216_9HYME</name>
<dbReference type="InterPro" id="IPR044063">
    <property type="entry name" value="ZF_RING_GID"/>
</dbReference>
<reference evidence="9" key="1">
    <citation type="submission" date="2020-03" db="EMBL/GenBank/DDBJ databases">
        <authorList>
            <person name="Chebbi M.A."/>
            <person name="Drezen J.M."/>
        </authorList>
    </citation>
    <scope>NUCLEOTIDE SEQUENCE</scope>
    <source>
        <tissue evidence="9">Whole body</tissue>
    </source>
</reference>
<feature type="domain" description="RING-Gid-type" evidence="8">
    <location>
        <begin position="264"/>
        <end position="333"/>
    </location>
</feature>
<dbReference type="Pfam" id="PF10607">
    <property type="entry name" value="CTLH"/>
    <property type="match status" value="1"/>
</dbReference>
<dbReference type="InterPro" id="IPR027370">
    <property type="entry name" value="Znf-RING_euk"/>
</dbReference>
<reference evidence="9" key="2">
    <citation type="submission" date="2021-04" db="EMBL/GenBank/DDBJ databases">
        <title>Genome-wide patterns of bracovirus chromosomal integration into multiple host tissues during parasitism.</title>
        <authorList>
            <person name="Chebbi M.A.C."/>
        </authorList>
    </citation>
    <scope>NUCLEOTIDE SEQUENCE</scope>
    <source>
        <tissue evidence="9">Whole body</tissue>
    </source>
</reference>
<keyword evidence="2" id="KW-0963">Cytoplasm</keyword>
<dbReference type="EMBL" id="JAAOIC020000060">
    <property type="protein sequence ID" value="KAG8035354.1"/>
    <property type="molecule type" value="Genomic_DNA"/>
</dbReference>
<dbReference type="GO" id="GO:0008270">
    <property type="term" value="F:zinc ion binding"/>
    <property type="evidence" value="ECO:0007669"/>
    <property type="project" value="UniProtKB-KW"/>
</dbReference>
<dbReference type="OrthoDB" id="1933455at2759"/>
<comment type="caution">
    <text evidence="9">The sequence shown here is derived from an EMBL/GenBank/DDBJ whole genome shotgun (WGS) entry which is preliminary data.</text>
</comment>
<dbReference type="GO" id="GO:0005634">
    <property type="term" value="C:nucleus"/>
    <property type="evidence" value="ECO:0007669"/>
    <property type="project" value="TreeGrafter"/>
</dbReference>
<dbReference type="InterPro" id="IPR006595">
    <property type="entry name" value="CTLH_C"/>
</dbReference>
<dbReference type="CDD" id="cd16659">
    <property type="entry name" value="RING-Ubox_Emp"/>
    <property type="match status" value="1"/>
</dbReference>
<keyword evidence="3" id="KW-0479">Metal-binding</keyword>
<evidence type="ECO:0000256" key="4">
    <source>
        <dbReference type="ARBA" id="ARBA00022771"/>
    </source>
</evidence>
<proteinExistence type="predicted"/>
<feature type="zinc finger region" description="RING-Gid-type" evidence="6">
    <location>
        <begin position="264"/>
        <end position="333"/>
    </location>
</feature>
<protein>
    <recommendedName>
        <fullName evidence="11">Macrophage erythroblast attacher</fullName>
    </recommendedName>
</protein>
<dbReference type="InterPro" id="IPR024964">
    <property type="entry name" value="CTLH/CRA"/>
</dbReference>
<evidence type="ECO:0000256" key="6">
    <source>
        <dbReference type="PROSITE-ProRule" id="PRU01215"/>
    </source>
</evidence>
<dbReference type="GO" id="GO:0061630">
    <property type="term" value="F:ubiquitin protein ligase activity"/>
    <property type="evidence" value="ECO:0007669"/>
    <property type="project" value="InterPro"/>
</dbReference>
<feature type="domain" description="CTLH" evidence="7">
    <location>
        <begin position="109"/>
        <end position="166"/>
    </location>
</feature>
<dbReference type="GO" id="GO:0043161">
    <property type="term" value="P:proteasome-mediated ubiquitin-dependent protein catabolic process"/>
    <property type="evidence" value="ECO:0007669"/>
    <property type="project" value="InterPro"/>
</dbReference>
<dbReference type="PANTHER" id="PTHR12170">
    <property type="entry name" value="MACROPHAGE ERYTHROBLAST ATTACHER-RELATED"/>
    <property type="match status" value="1"/>
</dbReference>
<evidence type="ECO:0000256" key="5">
    <source>
        <dbReference type="ARBA" id="ARBA00022833"/>
    </source>
</evidence>
<evidence type="ECO:0000259" key="7">
    <source>
        <dbReference type="PROSITE" id="PS50897"/>
    </source>
</evidence>
<gene>
    <name evidence="9" type="ORF">G9C98_006800</name>
</gene>
<dbReference type="AlphaFoldDB" id="A0A8J5R216"/>
<dbReference type="GO" id="GO:0005737">
    <property type="term" value="C:cytoplasm"/>
    <property type="evidence" value="ECO:0007669"/>
    <property type="project" value="UniProtKB-SubCell"/>
</dbReference>
<keyword evidence="10" id="KW-1185">Reference proteome</keyword>
<organism evidence="9 10">
    <name type="scientific">Cotesia typhae</name>
    <dbReference type="NCBI Taxonomy" id="2053667"/>
    <lineage>
        <taxon>Eukaryota</taxon>
        <taxon>Metazoa</taxon>
        <taxon>Ecdysozoa</taxon>
        <taxon>Arthropoda</taxon>
        <taxon>Hexapoda</taxon>
        <taxon>Insecta</taxon>
        <taxon>Pterygota</taxon>
        <taxon>Neoptera</taxon>
        <taxon>Endopterygota</taxon>
        <taxon>Hymenoptera</taxon>
        <taxon>Apocrita</taxon>
        <taxon>Ichneumonoidea</taxon>
        <taxon>Braconidae</taxon>
        <taxon>Microgastrinae</taxon>
        <taxon>Cotesia</taxon>
    </lineage>
</organism>
<evidence type="ECO:0008006" key="11">
    <source>
        <dbReference type="Google" id="ProtNLM"/>
    </source>
</evidence>
<dbReference type="InterPro" id="IPR013144">
    <property type="entry name" value="CRA_dom"/>
</dbReference>
<evidence type="ECO:0000256" key="3">
    <source>
        <dbReference type="ARBA" id="ARBA00022723"/>
    </source>
</evidence>
<comment type="subcellular location">
    <subcellularLocation>
        <location evidence="1">Cytoplasm</location>
    </subcellularLocation>
</comment>
<keyword evidence="4 6" id="KW-0863">Zinc-finger</keyword>
<keyword evidence="5" id="KW-0862">Zinc</keyword>
<dbReference type="GO" id="GO:0034657">
    <property type="term" value="C:GID complex"/>
    <property type="evidence" value="ECO:0007669"/>
    <property type="project" value="TreeGrafter"/>
</dbReference>
<dbReference type="PROSITE" id="PS51867">
    <property type="entry name" value="ZF_RING_GID"/>
    <property type="match status" value="1"/>
</dbReference>
<dbReference type="SMART" id="SM00757">
    <property type="entry name" value="CRA"/>
    <property type="match status" value="1"/>
</dbReference>